<name>A0ABM1QMY7_CAMSA</name>
<organism evidence="2 3">
    <name type="scientific">Camelina sativa</name>
    <name type="common">False flax</name>
    <name type="synonym">Myagrum sativum</name>
    <dbReference type="NCBI Taxonomy" id="90675"/>
    <lineage>
        <taxon>Eukaryota</taxon>
        <taxon>Viridiplantae</taxon>
        <taxon>Streptophyta</taxon>
        <taxon>Embryophyta</taxon>
        <taxon>Tracheophyta</taxon>
        <taxon>Spermatophyta</taxon>
        <taxon>Magnoliopsida</taxon>
        <taxon>eudicotyledons</taxon>
        <taxon>Gunneridae</taxon>
        <taxon>Pentapetalae</taxon>
        <taxon>rosids</taxon>
        <taxon>malvids</taxon>
        <taxon>Brassicales</taxon>
        <taxon>Brassicaceae</taxon>
        <taxon>Camelineae</taxon>
        <taxon>Camelina</taxon>
    </lineage>
</organism>
<dbReference type="GeneID" id="109127606"/>
<dbReference type="Proteomes" id="UP000694864">
    <property type="component" value="Chromosome 11"/>
</dbReference>
<keyword evidence="1" id="KW-0812">Transmembrane</keyword>
<feature type="transmembrane region" description="Helical" evidence="1">
    <location>
        <begin position="6"/>
        <end position="25"/>
    </location>
</feature>
<protein>
    <submittedName>
        <fullName evidence="3">Defensin-like protein 283</fullName>
    </submittedName>
</protein>
<gene>
    <name evidence="3" type="primary">LOC109127606</name>
</gene>
<proteinExistence type="predicted"/>
<keyword evidence="1" id="KW-0472">Membrane</keyword>
<reference evidence="3" key="2">
    <citation type="submission" date="2025-08" db="UniProtKB">
        <authorList>
            <consortium name="RefSeq"/>
        </authorList>
    </citation>
    <scope>IDENTIFICATION</scope>
    <source>
        <tissue evidence="3">Leaf</tissue>
    </source>
</reference>
<evidence type="ECO:0000313" key="2">
    <source>
        <dbReference type="Proteomes" id="UP000694864"/>
    </source>
</evidence>
<evidence type="ECO:0000313" key="3">
    <source>
        <dbReference type="RefSeq" id="XP_019088125.1"/>
    </source>
</evidence>
<evidence type="ECO:0000256" key="1">
    <source>
        <dbReference type="SAM" id="Phobius"/>
    </source>
</evidence>
<keyword evidence="1" id="KW-1133">Transmembrane helix</keyword>
<dbReference type="RefSeq" id="XP_019088125.1">
    <property type="nucleotide sequence ID" value="XM_019232580.1"/>
</dbReference>
<keyword evidence="2" id="KW-1185">Reference proteome</keyword>
<sequence length="97" mass="10392">MTKISFSLVMTVATIYIIVSHGLLVTAARESLHHQCFCESSSPCACTPPPPTPTPPTAMNKSGKDVGPLCLSDGDCKQFCRPKKGVCNIDFETCICN</sequence>
<reference evidence="2" key="1">
    <citation type="journal article" date="2014" name="Nat. Commun.">
        <title>The emerging biofuel crop Camelina sativa retains a highly undifferentiated hexaploid genome structure.</title>
        <authorList>
            <person name="Kagale S."/>
            <person name="Koh C."/>
            <person name="Nixon J."/>
            <person name="Bollina V."/>
            <person name="Clarke W.E."/>
            <person name="Tuteja R."/>
            <person name="Spillane C."/>
            <person name="Robinson S.J."/>
            <person name="Links M.G."/>
            <person name="Clarke C."/>
            <person name="Higgins E.E."/>
            <person name="Huebert T."/>
            <person name="Sharpe A.G."/>
            <person name="Parkin I.A."/>
        </authorList>
    </citation>
    <scope>NUCLEOTIDE SEQUENCE [LARGE SCALE GENOMIC DNA]</scope>
    <source>
        <strain evidence="2">cv. DH55</strain>
    </source>
</reference>
<accession>A0ABM1QMY7</accession>